<keyword evidence="3" id="KW-0804">Transcription</keyword>
<evidence type="ECO:0000313" key="8">
    <source>
        <dbReference type="Proteomes" id="UP001605036"/>
    </source>
</evidence>
<evidence type="ECO:0000313" key="7">
    <source>
        <dbReference type="EMBL" id="KAL2643128.1"/>
    </source>
</evidence>
<dbReference type="PANTHER" id="PTHR31744:SF92">
    <property type="entry name" value="NAC DOMAIN-CONTAINING PROTEIN 87"/>
    <property type="match status" value="1"/>
</dbReference>
<feature type="domain" description="NAC" evidence="6">
    <location>
        <begin position="41"/>
        <end position="186"/>
    </location>
</feature>
<dbReference type="Proteomes" id="UP001605036">
    <property type="component" value="Unassembled WGS sequence"/>
</dbReference>
<keyword evidence="2" id="KW-0238">DNA-binding</keyword>
<sequence>MPDEMGNYQNLQDICSLTKVETGEEALQPQQVVMDHQRNGLPPGFRFHPTDEELVSYYLTNKVQNNTYNFQAIDEVNLNRCEPWDLPPKAKVGENSWYFFSHRDRKYPTGLRTNRATEAGYWKATGKDREVMSSDTDRLVGMKKTLVFYMGRAPKGEKTNWIMHEYRIDGSSSPATEWVVCRVFKKNAASAVACKKSISASHDAQHRGASSSSYQQELEESEIQSSTYLPPLTDSPNHQQSSGPVLTCGHYNTTATPSTSMEYQHHPHHHQQRHQHQEQQARVNFADVYLQNAIRGHELAELQNSSRSLSNMSAQLNSFNPNWAIRREMQGVANAETVESLVSGLLQWDSVGPSHDISVWPNFNNSSTSC</sequence>
<dbReference type="PANTHER" id="PTHR31744">
    <property type="entry name" value="PROTEIN CUP-SHAPED COTYLEDON 2-RELATED"/>
    <property type="match status" value="1"/>
</dbReference>
<dbReference type="InterPro" id="IPR036093">
    <property type="entry name" value="NAC_dom_sf"/>
</dbReference>
<keyword evidence="4" id="KW-0539">Nucleus</keyword>
<protein>
    <recommendedName>
        <fullName evidence="6">NAC domain-containing protein</fullName>
    </recommendedName>
</protein>
<gene>
    <name evidence="7" type="ORF">R1flu_010715</name>
</gene>
<name>A0ABD1Z6P4_9MARC</name>
<organism evidence="7 8">
    <name type="scientific">Riccia fluitans</name>
    <dbReference type="NCBI Taxonomy" id="41844"/>
    <lineage>
        <taxon>Eukaryota</taxon>
        <taxon>Viridiplantae</taxon>
        <taxon>Streptophyta</taxon>
        <taxon>Embryophyta</taxon>
        <taxon>Marchantiophyta</taxon>
        <taxon>Marchantiopsida</taxon>
        <taxon>Marchantiidae</taxon>
        <taxon>Marchantiales</taxon>
        <taxon>Ricciaceae</taxon>
        <taxon>Riccia</taxon>
    </lineage>
</organism>
<keyword evidence="8" id="KW-1185">Reference proteome</keyword>
<dbReference type="Pfam" id="PF02365">
    <property type="entry name" value="NAM"/>
    <property type="match status" value="1"/>
</dbReference>
<keyword evidence="1" id="KW-0805">Transcription regulation</keyword>
<dbReference type="EMBL" id="JBHFFA010000002">
    <property type="protein sequence ID" value="KAL2643128.1"/>
    <property type="molecule type" value="Genomic_DNA"/>
</dbReference>
<dbReference type="FunFam" id="2.170.150.80:FF:000006">
    <property type="entry name" value="NAC domain-containing protein 100-like"/>
    <property type="match status" value="1"/>
</dbReference>
<evidence type="ECO:0000256" key="5">
    <source>
        <dbReference type="SAM" id="MobiDB-lite"/>
    </source>
</evidence>
<proteinExistence type="predicted"/>
<dbReference type="Gene3D" id="2.170.150.80">
    <property type="entry name" value="NAC domain"/>
    <property type="match status" value="1"/>
</dbReference>
<evidence type="ECO:0000256" key="2">
    <source>
        <dbReference type="ARBA" id="ARBA00023125"/>
    </source>
</evidence>
<feature type="compositionally biased region" description="Polar residues" evidence="5">
    <location>
        <begin position="234"/>
        <end position="262"/>
    </location>
</feature>
<evidence type="ECO:0000256" key="4">
    <source>
        <dbReference type="ARBA" id="ARBA00023242"/>
    </source>
</evidence>
<evidence type="ECO:0000256" key="1">
    <source>
        <dbReference type="ARBA" id="ARBA00023015"/>
    </source>
</evidence>
<dbReference type="InterPro" id="IPR003441">
    <property type="entry name" value="NAC-dom"/>
</dbReference>
<dbReference type="PROSITE" id="PS51005">
    <property type="entry name" value="NAC"/>
    <property type="match status" value="1"/>
</dbReference>
<evidence type="ECO:0000259" key="6">
    <source>
        <dbReference type="PROSITE" id="PS51005"/>
    </source>
</evidence>
<dbReference type="GO" id="GO:0003677">
    <property type="term" value="F:DNA binding"/>
    <property type="evidence" value="ECO:0007669"/>
    <property type="project" value="UniProtKB-KW"/>
</dbReference>
<reference evidence="7 8" key="1">
    <citation type="submission" date="2024-09" db="EMBL/GenBank/DDBJ databases">
        <title>Chromosome-scale assembly of Riccia fluitans.</title>
        <authorList>
            <person name="Paukszto L."/>
            <person name="Sawicki J."/>
            <person name="Karawczyk K."/>
            <person name="Piernik-Szablinska J."/>
            <person name="Szczecinska M."/>
            <person name="Mazdziarz M."/>
        </authorList>
    </citation>
    <scope>NUCLEOTIDE SEQUENCE [LARGE SCALE GENOMIC DNA]</scope>
    <source>
        <strain evidence="7">Rf_01</strain>
        <tissue evidence="7">Aerial parts of the thallus</tissue>
    </source>
</reference>
<feature type="region of interest" description="Disordered" evidence="5">
    <location>
        <begin position="199"/>
        <end position="280"/>
    </location>
</feature>
<dbReference type="SUPFAM" id="SSF101941">
    <property type="entry name" value="NAC domain"/>
    <property type="match status" value="1"/>
</dbReference>
<comment type="caution">
    <text evidence="7">The sequence shown here is derived from an EMBL/GenBank/DDBJ whole genome shotgun (WGS) entry which is preliminary data.</text>
</comment>
<dbReference type="GO" id="GO:0005634">
    <property type="term" value="C:nucleus"/>
    <property type="evidence" value="ECO:0007669"/>
    <property type="project" value="UniProtKB-ARBA"/>
</dbReference>
<dbReference type="AlphaFoldDB" id="A0ABD1Z6P4"/>
<evidence type="ECO:0000256" key="3">
    <source>
        <dbReference type="ARBA" id="ARBA00023163"/>
    </source>
</evidence>
<accession>A0ABD1Z6P4</accession>